<dbReference type="Gene3D" id="1.10.443.10">
    <property type="entry name" value="Intergrase catalytic core"/>
    <property type="match status" value="1"/>
</dbReference>
<dbReference type="SUPFAM" id="SSF56349">
    <property type="entry name" value="DNA breaking-rejoining enzymes"/>
    <property type="match status" value="1"/>
</dbReference>
<dbReference type="GO" id="GO:0015074">
    <property type="term" value="P:DNA integration"/>
    <property type="evidence" value="ECO:0007669"/>
    <property type="project" value="InterPro"/>
</dbReference>
<evidence type="ECO:0000313" key="7">
    <source>
        <dbReference type="EMBL" id="GLY67242.1"/>
    </source>
</evidence>
<dbReference type="InterPro" id="IPR002104">
    <property type="entry name" value="Integrase_catalytic"/>
</dbReference>
<dbReference type="EMBL" id="BSTI01000008">
    <property type="protein sequence ID" value="GLY67242.1"/>
    <property type="molecule type" value="Genomic_DNA"/>
</dbReference>
<dbReference type="CDD" id="cd01189">
    <property type="entry name" value="INT_ICEBs1_C_like"/>
    <property type="match status" value="1"/>
</dbReference>
<feature type="domain" description="Tyr recombinase" evidence="5">
    <location>
        <begin position="185"/>
        <end position="379"/>
    </location>
</feature>
<evidence type="ECO:0000259" key="6">
    <source>
        <dbReference type="PROSITE" id="PS51900"/>
    </source>
</evidence>
<gene>
    <name evidence="7" type="ORF">Atai01_38610</name>
</gene>
<dbReference type="InterPro" id="IPR013762">
    <property type="entry name" value="Integrase-like_cat_sf"/>
</dbReference>
<evidence type="ECO:0000256" key="2">
    <source>
        <dbReference type="ARBA" id="ARBA00023172"/>
    </source>
</evidence>
<sequence>MAERGHGSWYFRVELPPAANGRRRQLRRGGFRSQQAARQARDYLRNPAAADPAPATVSTAQWLQLWLDTRLGPEQSTMHAYRQHVRTYLIPYLGATLLRELTNARVQAMFTALIRTQGAAGRPLSAGTLQRIHATLRAALNAAVRRGLIDRNPARYVELPQGRRPHAVVWTPPRIAQWKVTGERPRVAVWTAEQTAAFLHTIRQHPRYPLFHLVVLLGLRRGEVIGLRWSDLDLNTGYLTVSHQARQHGSEVEIGKPKSDASNRVIALDHTTLTMLRRYRDHCRSPRFGEPVGYLFTGGWGEPLRPDSVTHLFRKLNDKSGLPPIRLHDLRHGAASLSLAASNDLKTVQDLLGHASIVLTADTYTSILPNLAHQSAEATAQLILNAARTTGTRLRPRRQPRTAPGRPPRPSPGDGGSPPAPPEMTAWCTATHTRKRTTNEPIRSSRVKNRAPVRPGHQGNPSRAHKINLRKANDHKPTLQPLLSRWIDLVGRPGLEPGTYGLKVHSSTN</sequence>
<feature type="domain" description="Core-binding (CB)" evidence="6">
    <location>
        <begin position="57"/>
        <end position="144"/>
    </location>
</feature>
<dbReference type="PANTHER" id="PTHR30349:SF91">
    <property type="entry name" value="INTA PROTEIN"/>
    <property type="match status" value="1"/>
</dbReference>
<dbReference type="GO" id="GO:0003677">
    <property type="term" value="F:DNA binding"/>
    <property type="evidence" value="ECO:0007669"/>
    <property type="project" value="UniProtKB-UniRule"/>
</dbReference>
<dbReference type="AlphaFoldDB" id="A0A9W6R455"/>
<keyword evidence="2" id="KW-0233">DNA recombination</keyword>
<protein>
    <submittedName>
        <fullName evidence="7">Site-specific integrase</fullName>
    </submittedName>
</protein>
<dbReference type="InterPro" id="IPR010998">
    <property type="entry name" value="Integrase_recombinase_N"/>
</dbReference>
<organism evidence="7 8">
    <name type="scientific">Amycolatopsis taiwanensis</name>
    <dbReference type="NCBI Taxonomy" id="342230"/>
    <lineage>
        <taxon>Bacteria</taxon>
        <taxon>Bacillati</taxon>
        <taxon>Actinomycetota</taxon>
        <taxon>Actinomycetes</taxon>
        <taxon>Pseudonocardiales</taxon>
        <taxon>Pseudonocardiaceae</taxon>
        <taxon>Amycolatopsis</taxon>
    </lineage>
</organism>
<keyword evidence="1 3" id="KW-0238">DNA-binding</keyword>
<proteinExistence type="predicted"/>
<dbReference type="PROSITE" id="PS51900">
    <property type="entry name" value="CB"/>
    <property type="match status" value="1"/>
</dbReference>
<dbReference type="Gene3D" id="1.10.150.130">
    <property type="match status" value="1"/>
</dbReference>
<comment type="caution">
    <text evidence="7">The sequence shown here is derived from an EMBL/GenBank/DDBJ whole genome shotgun (WGS) entry which is preliminary data.</text>
</comment>
<dbReference type="GO" id="GO:0006310">
    <property type="term" value="P:DNA recombination"/>
    <property type="evidence" value="ECO:0007669"/>
    <property type="project" value="UniProtKB-KW"/>
</dbReference>
<accession>A0A9W6R455</accession>
<dbReference type="InterPro" id="IPR050090">
    <property type="entry name" value="Tyrosine_recombinase_XerCD"/>
</dbReference>
<dbReference type="PROSITE" id="PS51898">
    <property type="entry name" value="TYR_RECOMBINASE"/>
    <property type="match status" value="1"/>
</dbReference>
<dbReference type="PANTHER" id="PTHR30349">
    <property type="entry name" value="PHAGE INTEGRASE-RELATED"/>
    <property type="match status" value="1"/>
</dbReference>
<name>A0A9W6R455_9PSEU</name>
<evidence type="ECO:0000256" key="3">
    <source>
        <dbReference type="PROSITE-ProRule" id="PRU01248"/>
    </source>
</evidence>
<feature type="region of interest" description="Disordered" evidence="4">
    <location>
        <begin position="387"/>
        <end position="465"/>
    </location>
</feature>
<evidence type="ECO:0000256" key="4">
    <source>
        <dbReference type="SAM" id="MobiDB-lite"/>
    </source>
</evidence>
<reference evidence="7" key="1">
    <citation type="submission" date="2023-03" db="EMBL/GenBank/DDBJ databases">
        <title>Amycolatopsis taiwanensis NBRC 103393.</title>
        <authorList>
            <person name="Ichikawa N."/>
            <person name="Sato H."/>
            <person name="Tonouchi N."/>
        </authorList>
    </citation>
    <scope>NUCLEOTIDE SEQUENCE</scope>
    <source>
        <strain evidence="7">NBRC 103393</strain>
    </source>
</reference>
<keyword evidence="8" id="KW-1185">Reference proteome</keyword>
<dbReference type="Proteomes" id="UP001165136">
    <property type="component" value="Unassembled WGS sequence"/>
</dbReference>
<dbReference type="InterPro" id="IPR044068">
    <property type="entry name" value="CB"/>
</dbReference>
<dbReference type="Pfam" id="PF00589">
    <property type="entry name" value="Phage_integrase"/>
    <property type="match status" value="1"/>
</dbReference>
<dbReference type="InterPro" id="IPR011010">
    <property type="entry name" value="DNA_brk_join_enz"/>
</dbReference>
<evidence type="ECO:0000256" key="1">
    <source>
        <dbReference type="ARBA" id="ARBA00023125"/>
    </source>
</evidence>
<evidence type="ECO:0000313" key="8">
    <source>
        <dbReference type="Proteomes" id="UP001165136"/>
    </source>
</evidence>
<evidence type="ECO:0000259" key="5">
    <source>
        <dbReference type="PROSITE" id="PS51898"/>
    </source>
</evidence>